<dbReference type="GO" id="GO:0005875">
    <property type="term" value="C:microtubule associated complex"/>
    <property type="evidence" value="ECO:0007669"/>
    <property type="project" value="TreeGrafter"/>
</dbReference>
<dbReference type="InterPro" id="IPR036961">
    <property type="entry name" value="Kinesin_motor_dom_sf"/>
</dbReference>
<dbReference type="SUPFAM" id="SSF52540">
    <property type="entry name" value="P-loop containing nucleoside triphosphate hydrolases"/>
    <property type="match status" value="1"/>
</dbReference>
<dbReference type="InterPro" id="IPR001752">
    <property type="entry name" value="Kinesin_motor_dom"/>
</dbReference>
<evidence type="ECO:0000256" key="5">
    <source>
        <dbReference type="ARBA" id="ARBA00023054"/>
    </source>
</evidence>
<accession>A0A9J6HB09</accession>
<keyword evidence="6" id="KW-0206">Cytoskeleton</keyword>
<dbReference type="OrthoDB" id="3176171at2759"/>
<keyword evidence="5" id="KW-0175">Coiled coil</keyword>
<evidence type="ECO:0000256" key="2">
    <source>
        <dbReference type="ARBA" id="ARBA00022490"/>
    </source>
</evidence>
<proteinExistence type="inferred from homology"/>
<dbReference type="PROSITE" id="PS50067">
    <property type="entry name" value="KINESIN_MOTOR_2"/>
    <property type="match status" value="1"/>
</dbReference>
<dbReference type="InterPro" id="IPR027640">
    <property type="entry name" value="Kinesin-like_fam"/>
</dbReference>
<feature type="region of interest" description="Disordered" evidence="8">
    <location>
        <begin position="65"/>
        <end position="93"/>
    </location>
</feature>
<comment type="similarity">
    <text evidence="7">Belongs to the TRAFAC class myosin-kinesin ATPase superfamily. Kinesin family.</text>
</comment>
<gene>
    <name evidence="10" type="ORF">HPB48_026243</name>
</gene>
<dbReference type="GO" id="GO:0003777">
    <property type="term" value="F:microtubule motor activity"/>
    <property type="evidence" value="ECO:0007669"/>
    <property type="project" value="InterPro"/>
</dbReference>
<dbReference type="Gene3D" id="3.40.850.10">
    <property type="entry name" value="Kinesin motor domain"/>
    <property type="match status" value="1"/>
</dbReference>
<dbReference type="PANTHER" id="PTHR47969">
    <property type="entry name" value="CHROMOSOME-ASSOCIATED KINESIN KIF4A-RELATED"/>
    <property type="match status" value="1"/>
</dbReference>
<keyword evidence="2" id="KW-0963">Cytoplasm</keyword>
<keyword evidence="4" id="KW-0067">ATP-binding</keyword>
<comment type="subcellular location">
    <subcellularLocation>
        <location evidence="1">Cytoplasm</location>
        <location evidence="1">Cytoskeleton</location>
    </subcellularLocation>
</comment>
<sequence>MQGGGKPQFISYRDSALTRLLRDSLNGSSFTVMIACISPAIVNITETVNTLRYADRARQIKTKPVISRANNKENLPSRRMLEPPPLPPTPSQWQRTPLGAHVHRRLLPGSARGQNVAAARQLESTLLGSHAEEDSAAPVENASFMSLSPVRPTLPLTPLVERLCQRLEPKLRDDISKKLDSFMMTHSHLNTTTVAAPEPTLTEEQQSLVDLLDNTLQRRKRKTMDCTPSRGEVATPVTVKRRTLTRSGSEARRSGSLGSSPKLEASSSCQQDDTVVNILELGPARTKSRDLVYTGSAENTQREHNRNVLKILNTASEKHLQCLARVGPKGARMLYLTKQPPSPREVRHL</sequence>
<evidence type="ECO:0000256" key="1">
    <source>
        <dbReference type="ARBA" id="ARBA00004245"/>
    </source>
</evidence>
<dbReference type="GO" id="GO:0051231">
    <property type="term" value="P:spindle elongation"/>
    <property type="evidence" value="ECO:0007669"/>
    <property type="project" value="TreeGrafter"/>
</dbReference>
<evidence type="ECO:0000256" key="8">
    <source>
        <dbReference type="SAM" id="MobiDB-lite"/>
    </source>
</evidence>
<evidence type="ECO:0000313" key="10">
    <source>
        <dbReference type="EMBL" id="KAH9384250.1"/>
    </source>
</evidence>
<dbReference type="AlphaFoldDB" id="A0A9J6HB09"/>
<organism evidence="10 11">
    <name type="scientific">Haemaphysalis longicornis</name>
    <name type="common">Bush tick</name>
    <dbReference type="NCBI Taxonomy" id="44386"/>
    <lineage>
        <taxon>Eukaryota</taxon>
        <taxon>Metazoa</taxon>
        <taxon>Ecdysozoa</taxon>
        <taxon>Arthropoda</taxon>
        <taxon>Chelicerata</taxon>
        <taxon>Arachnida</taxon>
        <taxon>Acari</taxon>
        <taxon>Parasitiformes</taxon>
        <taxon>Ixodida</taxon>
        <taxon>Ixodoidea</taxon>
        <taxon>Ixodidae</taxon>
        <taxon>Haemaphysalinae</taxon>
        <taxon>Haemaphysalis</taxon>
    </lineage>
</organism>
<comment type="caution">
    <text evidence="10">The sequence shown here is derived from an EMBL/GenBank/DDBJ whole genome shotgun (WGS) entry which is preliminary data.</text>
</comment>
<keyword evidence="11" id="KW-1185">Reference proteome</keyword>
<dbReference type="Pfam" id="PF00225">
    <property type="entry name" value="Kinesin"/>
    <property type="match status" value="1"/>
</dbReference>
<evidence type="ECO:0000256" key="4">
    <source>
        <dbReference type="ARBA" id="ARBA00022840"/>
    </source>
</evidence>
<dbReference type="GO" id="GO:0005524">
    <property type="term" value="F:ATP binding"/>
    <property type="evidence" value="ECO:0007669"/>
    <property type="project" value="UniProtKB-KW"/>
</dbReference>
<feature type="region of interest" description="Disordered" evidence="8">
    <location>
        <begin position="242"/>
        <end position="269"/>
    </location>
</feature>
<dbReference type="InterPro" id="IPR027417">
    <property type="entry name" value="P-loop_NTPase"/>
</dbReference>
<evidence type="ECO:0000313" key="11">
    <source>
        <dbReference type="Proteomes" id="UP000821853"/>
    </source>
</evidence>
<protein>
    <recommendedName>
        <fullName evidence="9">Kinesin motor domain-containing protein</fullName>
    </recommendedName>
</protein>
<dbReference type="Proteomes" id="UP000821853">
    <property type="component" value="Unassembled WGS sequence"/>
</dbReference>
<feature type="domain" description="Kinesin motor" evidence="9">
    <location>
        <begin position="1"/>
        <end position="60"/>
    </location>
</feature>
<dbReference type="EMBL" id="JABSTR010001872">
    <property type="protein sequence ID" value="KAH9384250.1"/>
    <property type="molecule type" value="Genomic_DNA"/>
</dbReference>
<evidence type="ECO:0000256" key="6">
    <source>
        <dbReference type="ARBA" id="ARBA00023212"/>
    </source>
</evidence>
<evidence type="ECO:0000256" key="3">
    <source>
        <dbReference type="ARBA" id="ARBA00022741"/>
    </source>
</evidence>
<comment type="caution">
    <text evidence="7">Lacks conserved residue(s) required for the propagation of feature annotation.</text>
</comment>
<name>A0A9J6HB09_HAELO</name>
<dbReference type="PANTHER" id="PTHR47969:SF15">
    <property type="entry name" value="CHROMOSOME-ASSOCIATED KINESIN KIF4A-RELATED"/>
    <property type="match status" value="1"/>
</dbReference>
<dbReference type="GO" id="GO:0007018">
    <property type="term" value="P:microtubule-based movement"/>
    <property type="evidence" value="ECO:0007669"/>
    <property type="project" value="InterPro"/>
</dbReference>
<evidence type="ECO:0000259" key="9">
    <source>
        <dbReference type="PROSITE" id="PS50067"/>
    </source>
</evidence>
<reference evidence="10 11" key="1">
    <citation type="journal article" date="2020" name="Cell">
        <title>Large-Scale Comparative Analyses of Tick Genomes Elucidate Their Genetic Diversity and Vector Capacities.</title>
        <authorList>
            <consortium name="Tick Genome and Microbiome Consortium (TIGMIC)"/>
            <person name="Jia N."/>
            <person name="Wang J."/>
            <person name="Shi W."/>
            <person name="Du L."/>
            <person name="Sun Y."/>
            <person name="Zhan W."/>
            <person name="Jiang J.F."/>
            <person name="Wang Q."/>
            <person name="Zhang B."/>
            <person name="Ji P."/>
            <person name="Bell-Sakyi L."/>
            <person name="Cui X.M."/>
            <person name="Yuan T.T."/>
            <person name="Jiang B.G."/>
            <person name="Yang W.F."/>
            <person name="Lam T.T."/>
            <person name="Chang Q.C."/>
            <person name="Ding S.J."/>
            <person name="Wang X.J."/>
            <person name="Zhu J.G."/>
            <person name="Ruan X.D."/>
            <person name="Zhao L."/>
            <person name="Wei J.T."/>
            <person name="Ye R.Z."/>
            <person name="Que T.C."/>
            <person name="Du C.H."/>
            <person name="Zhou Y.H."/>
            <person name="Cheng J.X."/>
            <person name="Dai P.F."/>
            <person name="Guo W.B."/>
            <person name="Han X.H."/>
            <person name="Huang E.J."/>
            <person name="Li L.F."/>
            <person name="Wei W."/>
            <person name="Gao Y.C."/>
            <person name="Liu J.Z."/>
            <person name="Shao H.Z."/>
            <person name="Wang X."/>
            <person name="Wang C.C."/>
            <person name="Yang T.C."/>
            <person name="Huo Q.B."/>
            <person name="Li W."/>
            <person name="Chen H.Y."/>
            <person name="Chen S.E."/>
            <person name="Zhou L.G."/>
            <person name="Ni X.B."/>
            <person name="Tian J.H."/>
            <person name="Sheng Y."/>
            <person name="Liu T."/>
            <person name="Pan Y.S."/>
            <person name="Xia L.Y."/>
            <person name="Li J."/>
            <person name="Zhao F."/>
            <person name="Cao W.C."/>
        </authorList>
    </citation>
    <scope>NUCLEOTIDE SEQUENCE [LARGE SCALE GENOMIC DNA]</scope>
    <source>
        <strain evidence="10">HaeL-2018</strain>
    </source>
</reference>
<dbReference type="GO" id="GO:0008017">
    <property type="term" value="F:microtubule binding"/>
    <property type="evidence" value="ECO:0007669"/>
    <property type="project" value="InterPro"/>
</dbReference>
<keyword evidence="3" id="KW-0547">Nucleotide-binding</keyword>
<dbReference type="GO" id="GO:0007052">
    <property type="term" value="P:mitotic spindle organization"/>
    <property type="evidence" value="ECO:0007669"/>
    <property type="project" value="TreeGrafter"/>
</dbReference>
<evidence type="ECO:0000256" key="7">
    <source>
        <dbReference type="PROSITE-ProRule" id="PRU00283"/>
    </source>
</evidence>
<dbReference type="VEuPathDB" id="VectorBase:HLOH_044625"/>